<reference evidence="2" key="1">
    <citation type="submission" date="2019-03" db="EMBL/GenBank/DDBJ databases">
        <title>WGS assembly of Setaria viridis.</title>
        <authorList>
            <person name="Huang P."/>
            <person name="Jenkins J."/>
            <person name="Grimwood J."/>
            <person name="Barry K."/>
            <person name="Healey A."/>
            <person name="Mamidi S."/>
            <person name="Sreedasyam A."/>
            <person name="Shu S."/>
            <person name="Feldman M."/>
            <person name="Wu J."/>
            <person name="Yu Y."/>
            <person name="Chen C."/>
            <person name="Johnson J."/>
            <person name="Rokhsar D."/>
            <person name="Baxter I."/>
            <person name="Schmutz J."/>
            <person name="Brutnell T."/>
            <person name="Kellogg E."/>
        </authorList>
    </citation>
    <scope>NUCLEOTIDE SEQUENCE [LARGE SCALE GENOMIC DNA]</scope>
</reference>
<dbReference type="EMBL" id="CM016556">
    <property type="protein sequence ID" value="TKW12743.1"/>
    <property type="molecule type" value="Genomic_DNA"/>
</dbReference>
<dbReference type="Proteomes" id="UP000298652">
    <property type="component" value="Chromosome 5"/>
</dbReference>
<dbReference type="Gramene" id="TKW12743">
    <property type="protein sequence ID" value="TKW12743"/>
    <property type="gene ID" value="SEVIR_5G055300v2"/>
</dbReference>
<sequence>MTIDDYSCIFCNNVDDETIEHLFFIIAKPFFMEIIILMSWSIWIVKNNFIFTQQQLSTTAALTNFKHEFAMVIRRAKSKYFPSILEWQDLYL</sequence>
<gene>
    <name evidence="2" type="ORF">SEVIR_5G055300v2</name>
</gene>
<organism evidence="2 3">
    <name type="scientific">Setaria viridis</name>
    <name type="common">Green bristlegrass</name>
    <name type="synonym">Setaria italica subsp. viridis</name>
    <dbReference type="NCBI Taxonomy" id="4556"/>
    <lineage>
        <taxon>Eukaryota</taxon>
        <taxon>Viridiplantae</taxon>
        <taxon>Streptophyta</taxon>
        <taxon>Embryophyta</taxon>
        <taxon>Tracheophyta</taxon>
        <taxon>Spermatophyta</taxon>
        <taxon>Magnoliopsida</taxon>
        <taxon>Liliopsida</taxon>
        <taxon>Poales</taxon>
        <taxon>Poaceae</taxon>
        <taxon>PACMAD clade</taxon>
        <taxon>Panicoideae</taxon>
        <taxon>Panicodae</taxon>
        <taxon>Paniceae</taxon>
        <taxon>Cenchrinae</taxon>
        <taxon>Setaria</taxon>
    </lineage>
</organism>
<evidence type="ECO:0008006" key="4">
    <source>
        <dbReference type="Google" id="ProtNLM"/>
    </source>
</evidence>
<accession>A0A4U6UF85</accession>
<evidence type="ECO:0000313" key="2">
    <source>
        <dbReference type="EMBL" id="TKW12743.1"/>
    </source>
</evidence>
<keyword evidence="1" id="KW-0472">Membrane</keyword>
<keyword evidence="1" id="KW-0812">Transmembrane</keyword>
<protein>
    <recommendedName>
        <fullName evidence="4">Reverse transcriptase zinc-binding domain-containing protein</fullName>
    </recommendedName>
</protein>
<name>A0A4U6UF85_SETVI</name>
<keyword evidence="3" id="KW-1185">Reference proteome</keyword>
<feature type="transmembrane region" description="Helical" evidence="1">
    <location>
        <begin position="22"/>
        <end position="45"/>
    </location>
</feature>
<evidence type="ECO:0000313" key="3">
    <source>
        <dbReference type="Proteomes" id="UP000298652"/>
    </source>
</evidence>
<evidence type="ECO:0000256" key="1">
    <source>
        <dbReference type="SAM" id="Phobius"/>
    </source>
</evidence>
<keyword evidence="1" id="KW-1133">Transmembrane helix</keyword>
<dbReference type="AlphaFoldDB" id="A0A4U6UF85"/>
<proteinExistence type="predicted"/>